<feature type="region of interest" description="Disordered" evidence="1">
    <location>
        <begin position="1"/>
        <end position="113"/>
    </location>
</feature>
<accession>A0ABQ7XQR8</accession>
<organism evidence="2 3">
    <name type="scientific">Brassica napus</name>
    <name type="common">Rape</name>
    <dbReference type="NCBI Taxonomy" id="3708"/>
    <lineage>
        <taxon>Eukaryota</taxon>
        <taxon>Viridiplantae</taxon>
        <taxon>Streptophyta</taxon>
        <taxon>Embryophyta</taxon>
        <taxon>Tracheophyta</taxon>
        <taxon>Spermatophyta</taxon>
        <taxon>Magnoliopsida</taxon>
        <taxon>eudicotyledons</taxon>
        <taxon>Gunneridae</taxon>
        <taxon>Pentapetalae</taxon>
        <taxon>rosids</taxon>
        <taxon>malvids</taxon>
        <taxon>Brassicales</taxon>
        <taxon>Brassicaceae</taxon>
        <taxon>Brassiceae</taxon>
        <taxon>Brassica</taxon>
    </lineage>
</organism>
<keyword evidence="3" id="KW-1185">Reference proteome</keyword>
<protein>
    <submittedName>
        <fullName evidence="2">Uncharacterized protein</fullName>
    </submittedName>
</protein>
<proteinExistence type="predicted"/>
<evidence type="ECO:0000313" key="2">
    <source>
        <dbReference type="EMBL" id="KAH0857411.1"/>
    </source>
</evidence>
<reference evidence="2 3" key="1">
    <citation type="submission" date="2021-05" db="EMBL/GenBank/DDBJ databases">
        <title>Genome Assembly of Synthetic Allotetraploid Brassica napus Reveals Homoeologous Exchanges between Subgenomes.</title>
        <authorList>
            <person name="Davis J.T."/>
        </authorList>
    </citation>
    <scope>NUCLEOTIDE SEQUENCE [LARGE SCALE GENOMIC DNA]</scope>
    <source>
        <strain evidence="3">cv. Da-Ae</strain>
        <tissue evidence="2">Seedling</tissue>
    </source>
</reference>
<feature type="compositionally biased region" description="Basic and acidic residues" evidence="1">
    <location>
        <begin position="1"/>
        <end position="31"/>
    </location>
</feature>
<sequence>MTQVQSKEETPAKARLSREEKGKAKVVDDKPCASSASSSRVQDQRSQRDILSQSKCHDKTQSKTSTVGVFNGKAKVVDDKPCASSASSSRVQDQRSQRDILSQSKCHDKTQSKTSTVGVFNMTQIITPSAQFSLGQRKAFSSIGKRATESLPYRWTTHGIASGIGADSVLAASCTRE</sequence>
<name>A0ABQ7XQR8_BRANA</name>
<dbReference type="Proteomes" id="UP000824890">
    <property type="component" value="Unassembled WGS sequence"/>
</dbReference>
<evidence type="ECO:0000313" key="3">
    <source>
        <dbReference type="Proteomes" id="UP000824890"/>
    </source>
</evidence>
<evidence type="ECO:0000256" key="1">
    <source>
        <dbReference type="SAM" id="MobiDB-lite"/>
    </source>
</evidence>
<dbReference type="EMBL" id="JAGKQM010000019">
    <property type="protein sequence ID" value="KAH0857411.1"/>
    <property type="molecule type" value="Genomic_DNA"/>
</dbReference>
<comment type="caution">
    <text evidence="2">The sequence shown here is derived from an EMBL/GenBank/DDBJ whole genome shotgun (WGS) entry which is preliminary data.</text>
</comment>
<gene>
    <name evidence="2" type="ORF">HID58_085672</name>
</gene>